<name>A0A8J4U1K2_CLAMG</name>
<dbReference type="AlphaFoldDB" id="A0A8J4U1K2"/>
<proteinExistence type="predicted"/>
<gene>
    <name evidence="1" type="ORF">DAT39_021270</name>
</gene>
<evidence type="ECO:0000313" key="1">
    <source>
        <dbReference type="EMBL" id="KAF5889029.1"/>
    </source>
</evidence>
<feature type="non-terminal residue" evidence="1">
    <location>
        <position position="1"/>
    </location>
</feature>
<evidence type="ECO:0000313" key="2">
    <source>
        <dbReference type="Proteomes" id="UP000727407"/>
    </source>
</evidence>
<keyword evidence="2" id="KW-1185">Reference proteome</keyword>
<dbReference type="EMBL" id="QNUK01000875">
    <property type="protein sequence ID" value="KAF5889029.1"/>
    <property type="molecule type" value="Genomic_DNA"/>
</dbReference>
<sequence length="67" mass="7507">NSHKGEERLSTYTLTETHLAATDGLTKGRWHRLETVTDVFVNPASAGLHSGELKWLWRHPGACYSSE</sequence>
<organism evidence="1 2">
    <name type="scientific">Clarias magur</name>
    <name type="common">Asian catfish</name>
    <name type="synonym">Macropteronotus magur</name>
    <dbReference type="NCBI Taxonomy" id="1594786"/>
    <lineage>
        <taxon>Eukaryota</taxon>
        <taxon>Metazoa</taxon>
        <taxon>Chordata</taxon>
        <taxon>Craniata</taxon>
        <taxon>Vertebrata</taxon>
        <taxon>Euteleostomi</taxon>
        <taxon>Actinopterygii</taxon>
        <taxon>Neopterygii</taxon>
        <taxon>Teleostei</taxon>
        <taxon>Ostariophysi</taxon>
        <taxon>Siluriformes</taxon>
        <taxon>Clariidae</taxon>
        <taxon>Clarias</taxon>
    </lineage>
</organism>
<reference evidence="1" key="1">
    <citation type="submission" date="2020-07" db="EMBL/GenBank/DDBJ databases">
        <title>Clarias magur genome sequencing, assembly and annotation.</title>
        <authorList>
            <person name="Kushwaha B."/>
            <person name="Kumar R."/>
            <person name="Das P."/>
            <person name="Joshi C.G."/>
            <person name="Kumar D."/>
            <person name="Nagpure N.S."/>
            <person name="Pandey M."/>
            <person name="Agarwal S."/>
            <person name="Srivastava S."/>
            <person name="Singh M."/>
            <person name="Sahoo L."/>
            <person name="Jayasankar P."/>
            <person name="Meher P.K."/>
            <person name="Koringa P.G."/>
            <person name="Iquebal M.A."/>
            <person name="Das S.P."/>
            <person name="Bit A."/>
            <person name="Patnaik S."/>
            <person name="Patel N."/>
            <person name="Shah T.M."/>
            <person name="Hinsu A."/>
            <person name="Jena J.K."/>
        </authorList>
    </citation>
    <scope>NUCLEOTIDE SEQUENCE</scope>
    <source>
        <strain evidence="1">CIFAMagur01</strain>
        <tissue evidence="1">Testis</tissue>
    </source>
</reference>
<accession>A0A8J4U1K2</accession>
<protein>
    <submittedName>
        <fullName evidence="1">Uncharacterized protein</fullName>
    </submittedName>
</protein>
<comment type="caution">
    <text evidence="1">The sequence shown here is derived from an EMBL/GenBank/DDBJ whole genome shotgun (WGS) entry which is preliminary data.</text>
</comment>
<dbReference type="Proteomes" id="UP000727407">
    <property type="component" value="Unassembled WGS sequence"/>
</dbReference>
<feature type="non-terminal residue" evidence="1">
    <location>
        <position position="67"/>
    </location>
</feature>